<protein>
    <submittedName>
        <fullName evidence="2">Uncharacterized protein</fullName>
    </submittedName>
</protein>
<dbReference type="Proteomes" id="UP001580346">
    <property type="component" value="Unassembled WGS sequence"/>
</dbReference>
<proteinExistence type="predicted"/>
<organism evidence="2 3">
    <name type="scientific">Paenibacillus enshidis</name>
    <dbReference type="NCBI Taxonomy" id="1458439"/>
    <lineage>
        <taxon>Bacteria</taxon>
        <taxon>Bacillati</taxon>
        <taxon>Bacillota</taxon>
        <taxon>Bacilli</taxon>
        <taxon>Bacillales</taxon>
        <taxon>Paenibacillaceae</taxon>
        <taxon>Paenibacillus</taxon>
    </lineage>
</organism>
<keyword evidence="1" id="KW-1133">Transmembrane helix</keyword>
<dbReference type="RefSeq" id="WP_375355716.1">
    <property type="nucleotide sequence ID" value="NZ_JBHHMI010000010.1"/>
</dbReference>
<dbReference type="EMBL" id="JBHHMI010000010">
    <property type="protein sequence ID" value="MFB5267711.1"/>
    <property type="molecule type" value="Genomic_DNA"/>
</dbReference>
<feature type="transmembrane region" description="Helical" evidence="1">
    <location>
        <begin position="7"/>
        <end position="24"/>
    </location>
</feature>
<reference evidence="2 3" key="1">
    <citation type="submission" date="2024-09" db="EMBL/GenBank/DDBJ databases">
        <title>Paenibacillus zeirhizospherea sp. nov., isolated from surface of the maize (Zea mays) roots in a horticulture field, Hungary.</title>
        <authorList>
            <person name="Marton D."/>
            <person name="Farkas M."/>
            <person name="Bedics A."/>
            <person name="Toth E."/>
            <person name="Tancsics A."/>
            <person name="Boka K."/>
            <person name="Maroti G."/>
            <person name="Kriszt B."/>
            <person name="Cserhati M."/>
        </authorList>
    </citation>
    <scope>NUCLEOTIDE SEQUENCE [LARGE SCALE GENOMIC DNA]</scope>
    <source>
        <strain evidence="2 3">KCTC 33519</strain>
    </source>
</reference>
<keyword evidence="1" id="KW-0812">Transmembrane</keyword>
<accession>A0ABV5AU11</accession>
<keyword evidence="1" id="KW-0472">Membrane</keyword>
<keyword evidence="3" id="KW-1185">Reference proteome</keyword>
<evidence type="ECO:0000256" key="1">
    <source>
        <dbReference type="SAM" id="Phobius"/>
    </source>
</evidence>
<evidence type="ECO:0000313" key="3">
    <source>
        <dbReference type="Proteomes" id="UP001580346"/>
    </source>
</evidence>
<comment type="caution">
    <text evidence="2">The sequence shown here is derived from an EMBL/GenBank/DDBJ whole genome shotgun (WGS) entry which is preliminary data.</text>
</comment>
<feature type="transmembrane region" description="Helical" evidence="1">
    <location>
        <begin position="39"/>
        <end position="61"/>
    </location>
</feature>
<gene>
    <name evidence="2" type="ORF">ACE41H_13095</name>
</gene>
<name>A0ABV5AU11_9BACL</name>
<sequence>MQLIKWPWLIGIAIVIGLVTGFMGEDPGMANERVSLKPLVWVLSVAAVIQIINLAYTVYVVKYMKNYAKIEKALKQAENPYFRMIYYMVNGDLEKAAREQEKVKGKQMQLTTKVQIDLESRDIAKAESIVDQIRHPNPGPYFKALIAIYKNDWDDFEAQKALLKQQVLIHALEAEAAFRRGEHDQAEKYGDLAIEGANGLQRYILMKSRERKKGSPMRETYF</sequence>
<evidence type="ECO:0000313" key="2">
    <source>
        <dbReference type="EMBL" id="MFB5267711.1"/>
    </source>
</evidence>